<evidence type="ECO:0000256" key="8">
    <source>
        <dbReference type="ARBA" id="ARBA00022960"/>
    </source>
</evidence>
<dbReference type="InterPro" id="IPR018109">
    <property type="entry name" value="Folylpolyglutamate_synth_CS"/>
</dbReference>
<keyword evidence="10 12" id="KW-0131">Cell cycle</keyword>
<feature type="binding site" evidence="12">
    <location>
        <position position="181"/>
    </location>
    <ligand>
        <name>UDP-N-acetyl-alpha-D-muramoyl-L-alanyl-D-glutamate</name>
        <dbReference type="ChEBI" id="CHEBI:83900"/>
    </ligand>
</feature>
<dbReference type="NCBIfam" id="NF001126">
    <property type="entry name" value="PRK00139.1-4"/>
    <property type="match status" value="1"/>
</dbReference>
<keyword evidence="6 12" id="KW-0547">Nucleotide-binding</keyword>
<comment type="pathway">
    <text evidence="1 12 13">Cell wall biogenesis; peptidoglycan biosynthesis.</text>
</comment>
<dbReference type="InterPro" id="IPR036565">
    <property type="entry name" value="Mur-like_cat_sf"/>
</dbReference>
<sequence length="493" mass="54249">MKLEQLLQGVPYELVQGSLDTQVADIAYDSRKVCKGGAFVCIRGTNRDSHDFAWDAVEHAGASVLIIQHKLEKMPAGATVVKVPSSRQALALMSCNYFDHPAKKLTTIGVTGTKGKTTTSHMIQSILLAAGRKCGIIGTNGVSYPGFQKSLVNTTPESYELQKLFTQMVEDGCDSVVMEVSSQGVMMERVTGVHFDLGVFTNLYPDHIGGPGEHASFEEYRSWKGELFRRCDLGIVNRDDKNCDALLEGHTCKLVGYGMNQPCEYQASDLALLRSANFLGIRYQLSGLHSMEVQVNMPGSFSVYNSMAAAAVGFALNLPQEAILEGLRTVRVKGRVELVDVSSEYTVLIDFAHNEAATENLLSTLRAYNPNRLVVLFGCGGERSRLRRYGMGEVASQKADFLILTEDNNRMEPIQSILADIKEGIAQGNPNVPFVEIEDRLDAIHYALDHAQPGDIIAIIGKGHEAYRDKNGEKTPFHERELILEYAKEKGLH</sequence>
<feature type="modified residue" description="N6-carboxylysine" evidence="12">
    <location>
        <position position="224"/>
    </location>
</feature>
<dbReference type="Gene3D" id="3.90.190.20">
    <property type="entry name" value="Mur ligase, C-terminal domain"/>
    <property type="match status" value="1"/>
</dbReference>
<evidence type="ECO:0000256" key="2">
    <source>
        <dbReference type="ARBA" id="ARBA00005898"/>
    </source>
</evidence>
<gene>
    <name evidence="12" type="primary">murE</name>
    <name evidence="17" type="ORF">H9882_02515</name>
</gene>
<organism evidence="17 18">
    <name type="scientific">Candidatus Allofournierella pullistercoris</name>
    <dbReference type="NCBI Taxonomy" id="2838597"/>
    <lineage>
        <taxon>Bacteria</taxon>
        <taxon>Bacillati</taxon>
        <taxon>Bacillota</taxon>
        <taxon>Clostridia</taxon>
        <taxon>Eubacteriales</taxon>
        <taxon>Oscillospiraceae</taxon>
        <taxon>Allofournierella</taxon>
    </lineage>
</organism>
<feature type="binding site" evidence="12">
    <location>
        <begin position="154"/>
        <end position="155"/>
    </location>
    <ligand>
        <name>UDP-N-acetyl-alpha-D-muramoyl-L-alanyl-D-glutamate</name>
        <dbReference type="ChEBI" id="CHEBI:83900"/>
    </ligand>
</feature>
<dbReference type="GO" id="GO:0005524">
    <property type="term" value="F:ATP binding"/>
    <property type="evidence" value="ECO:0007669"/>
    <property type="project" value="UniProtKB-UniRule"/>
</dbReference>
<keyword evidence="3 12" id="KW-0963">Cytoplasm</keyword>
<evidence type="ECO:0000256" key="10">
    <source>
        <dbReference type="ARBA" id="ARBA00023306"/>
    </source>
</evidence>
<evidence type="ECO:0000256" key="9">
    <source>
        <dbReference type="ARBA" id="ARBA00022984"/>
    </source>
</evidence>
<dbReference type="PANTHER" id="PTHR23135">
    <property type="entry name" value="MUR LIGASE FAMILY MEMBER"/>
    <property type="match status" value="1"/>
</dbReference>
<evidence type="ECO:0000259" key="16">
    <source>
        <dbReference type="Pfam" id="PF08245"/>
    </source>
</evidence>
<dbReference type="SUPFAM" id="SSF53623">
    <property type="entry name" value="MurD-like peptide ligases, catalytic domain"/>
    <property type="match status" value="1"/>
</dbReference>
<evidence type="ECO:0000256" key="5">
    <source>
        <dbReference type="ARBA" id="ARBA00022618"/>
    </source>
</evidence>
<feature type="binding site" evidence="12">
    <location>
        <position position="153"/>
    </location>
    <ligand>
        <name>UDP-N-acetyl-alpha-D-muramoyl-L-alanyl-D-glutamate</name>
        <dbReference type="ChEBI" id="CHEBI:83900"/>
    </ligand>
</feature>
<evidence type="ECO:0000256" key="13">
    <source>
        <dbReference type="RuleBase" id="RU004135"/>
    </source>
</evidence>
<dbReference type="InterPro" id="IPR013221">
    <property type="entry name" value="Mur_ligase_cen"/>
</dbReference>
<evidence type="ECO:0000256" key="12">
    <source>
        <dbReference type="HAMAP-Rule" id="MF_00208"/>
    </source>
</evidence>
<dbReference type="GO" id="GO:0000287">
    <property type="term" value="F:magnesium ion binding"/>
    <property type="evidence" value="ECO:0007669"/>
    <property type="project" value="UniProtKB-UniRule"/>
</dbReference>
<dbReference type="PROSITE" id="PS01011">
    <property type="entry name" value="FOLYLPOLYGLU_SYNT_1"/>
    <property type="match status" value="1"/>
</dbReference>
<feature type="domain" description="Mur ligase N-terminal catalytic" evidence="14">
    <location>
        <begin position="26"/>
        <end position="95"/>
    </location>
</feature>
<feature type="binding site" evidence="12">
    <location>
        <position position="189"/>
    </location>
    <ligand>
        <name>UDP-N-acetyl-alpha-D-muramoyl-L-alanyl-D-glutamate</name>
        <dbReference type="ChEBI" id="CHEBI:83900"/>
    </ligand>
</feature>
<dbReference type="InterPro" id="IPR004101">
    <property type="entry name" value="Mur_ligase_C"/>
</dbReference>
<dbReference type="GO" id="GO:0005737">
    <property type="term" value="C:cytoplasm"/>
    <property type="evidence" value="ECO:0007669"/>
    <property type="project" value="UniProtKB-SubCell"/>
</dbReference>
<dbReference type="Proteomes" id="UP000713596">
    <property type="component" value="Unassembled WGS sequence"/>
</dbReference>
<dbReference type="GO" id="GO:0051301">
    <property type="term" value="P:cell division"/>
    <property type="evidence" value="ECO:0007669"/>
    <property type="project" value="UniProtKB-KW"/>
</dbReference>
<dbReference type="SUPFAM" id="SSF63418">
    <property type="entry name" value="MurE/MurF N-terminal domain"/>
    <property type="match status" value="1"/>
</dbReference>
<comment type="similarity">
    <text evidence="2 12">Belongs to the MurCDEF family. MurE subfamily.</text>
</comment>
<dbReference type="GO" id="GO:0004326">
    <property type="term" value="F:tetrahydrofolylpolyglutamate synthase activity"/>
    <property type="evidence" value="ECO:0007669"/>
    <property type="project" value="InterPro"/>
</dbReference>
<comment type="PTM">
    <text evidence="12">Carboxylation is probably crucial for Mg(2+) binding and, consequently, for the gamma-phosphate positioning of ATP.</text>
</comment>
<feature type="domain" description="Mur ligase C-terminal" evidence="15">
    <location>
        <begin position="334"/>
        <end position="463"/>
    </location>
</feature>
<evidence type="ECO:0000256" key="11">
    <source>
        <dbReference type="ARBA" id="ARBA00023316"/>
    </source>
</evidence>
<dbReference type="Pfam" id="PF08245">
    <property type="entry name" value="Mur_ligase_M"/>
    <property type="match status" value="1"/>
</dbReference>
<evidence type="ECO:0000256" key="7">
    <source>
        <dbReference type="ARBA" id="ARBA00022840"/>
    </source>
</evidence>
<evidence type="ECO:0000256" key="6">
    <source>
        <dbReference type="ARBA" id="ARBA00022741"/>
    </source>
</evidence>
<comment type="subcellular location">
    <subcellularLocation>
        <location evidence="12 13">Cytoplasm</location>
    </subcellularLocation>
</comment>
<evidence type="ECO:0000259" key="14">
    <source>
        <dbReference type="Pfam" id="PF01225"/>
    </source>
</evidence>
<dbReference type="InterPro" id="IPR005761">
    <property type="entry name" value="UDP-N-AcMur-Glu-dNH2Pim_ligase"/>
</dbReference>
<dbReference type="HAMAP" id="MF_00208">
    <property type="entry name" value="MurE"/>
    <property type="match status" value="1"/>
</dbReference>
<reference evidence="17" key="2">
    <citation type="submission" date="2021-04" db="EMBL/GenBank/DDBJ databases">
        <authorList>
            <person name="Gilroy R."/>
        </authorList>
    </citation>
    <scope>NUCLEOTIDE SEQUENCE</scope>
    <source>
        <strain evidence="17">B5_2728</strain>
    </source>
</reference>
<keyword evidence="5 12" id="KW-0132">Cell division</keyword>
<dbReference type="InterPro" id="IPR035911">
    <property type="entry name" value="MurE/MurF_N"/>
</dbReference>
<keyword evidence="7 12" id="KW-0067">ATP-binding</keyword>
<evidence type="ECO:0000259" key="15">
    <source>
        <dbReference type="Pfam" id="PF02875"/>
    </source>
</evidence>
<keyword evidence="8 12" id="KW-0133">Cell shape</keyword>
<dbReference type="Pfam" id="PF01225">
    <property type="entry name" value="Mur_ligase"/>
    <property type="match status" value="1"/>
</dbReference>
<dbReference type="AlphaFoldDB" id="A0A948T1I5"/>
<dbReference type="EC" id="6.3.2.-" evidence="12"/>
<proteinExistence type="inferred from homology"/>
<dbReference type="Pfam" id="PF02875">
    <property type="entry name" value="Mur_ligase_C"/>
    <property type="match status" value="1"/>
</dbReference>
<keyword evidence="4 12" id="KW-0436">Ligase</keyword>
<feature type="domain" description="Mur ligase central" evidence="16">
    <location>
        <begin position="110"/>
        <end position="312"/>
    </location>
</feature>
<dbReference type="NCBIfam" id="TIGR01085">
    <property type="entry name" value="murE"/>
    <property type="match status" value="1"/>
</dbReference>
<keyword evidence="12" id="KW-0460">Magnesium</keyword>
<evidence type="ECO:0000256" key="1">
    <source>
        <dbReference type="ARBA" id="ARBA00004752"/>
    </source>
</evidence>
<dbReference type="GO" id="GO:0008360">
    <property type="term" value="P:regulation of cell shape"/>
    <property type="evidence" value="ECO:0007669"/>
    <property type="project" value="UniProtKB-KW"/>
</dbReference>
<dbReference type="GO" id="GO:0071555">
    <property type="term" value="P:cell wall organization"/>
    <property type="evidence" value="ECO:0007669"/>
    <property type="project" value="UniProtKB-KW"/>
</dbReference>
<dbReference type="InterPro" id="IPR036615">
    <property type="entry name" value="Mur_ligase_C_dom_sf"/>
</dbReference>
<dbReference type="Gene3D" id="3.40.1390.10">
    <property type="entry name" value="MurE/MurF, N-terminal domain"/>
    <property type="match status" value="1"/>
</dbReference>
<protein>
    <recommendedName>
        <fullName evidence="12">UDP-N-acetylmuramyl-tripeptide synthetase</fullName>
        <ecNumber evidence="12">6.3.2.-</ecNumber>
    </recommendedName>
    <alternativeName>
        <fullName evidence="12">UDP-MurNAc-tripeptide synthetase</fullName>
    </alternativeName>
</protein>
<dbReference type="InterPro" id="IPR000713">
    <property type="entry name" value="Mur_ligase_N"/>
</dbReference>
<evidence type="ECO:0000313" key="18">
    <source>
        <dbReference type="Proteomes" id="UP000713596"/>
    </source>
</evidence>
<keyword evidence="11 12" id="KW-0961">Cell wall biogenesis/degradation</keyword>
<name>A0A948T1I5_9FIRM</name>
<comment type="caution">
    <text evidence="12">Lacks conserved residue(s) required for the propagation of feature annotation.</text>
</comment>
<feature type="binding site" evidence="12">
    <location>
        <begin position="112"/>
        <end position="118"/>
    </location>
    <ligand>
        <name>ATP</name>
        <dbReference type="ChEBI" id="CHEBI:30616"/>
    </ligand>
</feature>
<dbReference type="GO" id="GO:0009252">
    <property type="term" value="P:peptidoglycan biosynthetic process"/>
    <property type="evidence" value="ECO:0007669"/>
    <property type="project" value="UniProtKB-UniRule"/>
</dbReference>
<evidence type="ECO:0000256" key="4">
    <source>
        <dbReference type="ARBA" id="ARBA00022598"/>
    </source>
</evidence>
<reference evidence="17" key="1">
    <citation type="journal article" date="2021" name="PeerJ">
        <title>Extensive microbial diversity within the chicken gut microbiome revealed by metagenomics and culture.</title>
        <authorList>
            <person name="Gilroy R."/>
            <person name="Ravi A."/>
            <person name="Getino M."/>
            <person name="Pursley I."/>
            <person name="Horton D.L."/>
            <person name="Alikhan N.F."/>
            <person name="Baker D."/>
            <person name="Gharbi K."/>
            <person name="Hall N."/>
            <person name="Watson M."/>
            <person name="Adriaenssens E.M."/>
            <person name="Foster-Nyarko E."/>
            <person name="Jarju S."/>
            <person name="Secka A."/>
            <person name="Antonio M."/>
            <person name="Oren A."/>
            <person name="Chaudhuri R.R."/>
            <person name="La Ragione R."/>
            <person name="Hildebrand F."/>
            <person name="Pallen M.J."/>
        </authorList>
    </citation>
    <scope>NUCLEOTIDE SEQUENCE</scope>
    <source>
        <strain evidence="17">B5_2728</strain>
    </source>
</reference>
<feature type="binding site" evidence="12">
    <location>
        <position position="30"/>
    </location>
    <ligand>
        <name>UDP-N-acetyl-alpha-D-muramoyl-L-alanyl-D-glutamate</name>
        <dbReference type="ChEBI" id="CHEBI:83900"/>
    </ligand>
</feature>
<comment type="function">
    <text evidence="12">Catalyzes the addition of an amino acid to the nucleotide precursor UDP-N-acetylmuramoyl-L-alanyl-D-glutamate (UMAG) in the biosynthesis of bacterial cell-wall peptidoglycan.</text>
</comment>
<comment type="cofactor">
    <cofactor evidence="12">
        <name>Mg(2+)</name>
        <dbReference type="ChEBI" id="CHEBI:18420"/>
    </cofactor>
</comment>
<comment type="caution">
    <text evidence="17">The sequence shown here is derived from an EMBL/GenBank/DDBJ whole genome shotgun (WGS) entry which is preliminary data.</text>
</comment>
<dbReference type="EMBL" id="JAHLFP010000017">
    <property type="protein sequence ID" value="MBU3805753.1"/>
    <property type="molecule type" value="Genomic_DNA"/>
</dbReference>
<accession>A0A948T1I5</accession>
<dbReference type="Gene3D" id="3.40.1190.10">
    <property type="entry name" value="Mur-like, catalytic domain"/>
    <property type="match status" value="1"/>
</dbReference>
<evidence type="ECO:0000313" key="17">
    <source>
        <dbReference type="EMBL" id="MBU3805753.1"/>
    </source>
</evidence>
<dbReference type="SUPFAM" id="SSF53244">
    <property type="entry name" value="MurD-like peptide ligases, peptide-binding domain"/>
    <property type="match status" value="1"/>
</dbReference>
<keyword evidence="9 12" id="KW-0573">Peptidoglycan synthesis</keyword>
<dbReference type="PANTHER" id="PTHR23135:SF4">
    <property type="entry name" value="UDP-N-ACETYLMURAMOYL-L-ALANYL-D-GLUTAMATE--2,6-DIAMINOPIMELATE LIGASE MURE HOMOLOG, CHLOROPLASTIC"/>
    <property type="match status" value="1"/>
</dbReference>
<evidence type="ECO:0000256" key="3">
    <source>
        <dbReference type="ARBA" id="ARBA00022490"/>
    </source>
</evidence>